<dbReference type="InterPro" id="IPR029058">
    <property type="entry name" value="AB_hydrolase_fold"/>
</dbReference>
<reference evidence="4 5" key="1">
    <citation type="journal article" date="2010" name="Stand. Genomic Sci.">
        <title>Complete genome sequence of Segniliparus rotundus type strain (CDC 1076).</title>
        <authorList>
            <person name="Sikorski J."/>
            <person name="Lapidus A."/>
            <person name="Copeland A."/>
            <person name="Misra M."/>
            <person name="Glavina Del Rio T."/>
            <person name="Nolan M."/>
            <person name="Lucas S."/>
            <person name="Chen F."/>
            <person name="Tice H."/>
            <person name="Cheng J.F."/>
            <person name="Jando M."/>
            <person name="Schneider S."/>
            <person name="Bruce D."/>
            <person name="Goodwin L."/>
            <person name="Pitluck S."/>
            <person name="Liolios K."/>
            <person name="Mikhailova N."/>
            <person name="Pati A."/>
            <person name="Ivanova N."/>
            <person name="Mavromatis K."/>
            <person name="Chen A."/>
            <person name="Palaniappan K."/>
            <person name="Chertkov O."/>
            <person name="Land M."/>
            <person name="Hauser L."/>
            <person name="Chang Y.J."/>
            <person name="Jeffries C.D."/>
            <person name="Brettin T."/>
            <person name="Detter J.C."/>
            <person name="Han C."/>
            <person name="Rohde M."/>
            <person name="Goker M."/>
            <person name="Bristow J."/>
            <person name="Eisen J.A."/>
            <person name="Markowitz V."/>
            <person name="Hugenholtz P."/>
            <person name="Kyrpides N.C."/>
            <person name="Klenk H.P."/>
        </authorList>
    </citation>
    <scope>NUCLEOTIDE SEQUENCE [LARGE SCALE GENOMIC DNA]</scope>
    <source>
        <strain evidence="5">ATCC BAA-972 / CDC 1076 / CIP 108378 / DSM 44985 / JCM 13578</strain>
    </source>
</reference>
<dbReference type="GO" id="GO:0016787">
    <property type="term" value="F:hydrolase activity"/>
    <property type="evidence" value="ECO:0007669"/>
    <property type="project" value="UniProtKB-KW"/>
</dbReference>
<keyword evidence="4" id="KW-0378">Hydrolase</keyword>
<organism evidence="4 5">
    <name type="scientific">Segniliparus rotundus (strain ATCC BAA-972 / CDC 1076 / CIP 108378 / DSM 44985 / JCM 13578)</name>
    <dbReference type="NCBI Taxonomy" id="640132"/>
    <lineage>
        <taxon>Bacteria</taxon>
        <taxon>Bacillati</taxon>
        <taxon>Actinomycetota</taxon>
        <taxon>Actinomycetes</taxon>
        <taxon>Mycobacteriales</taxon>
        <taxon>Segniliparaceae</taxon>
        <taxon>Segniliparus</taxon>
    </lineage>
</organism>
<dbReference type="KEGG" id="srt:Srot_1224"/>
<keyword evidence="1" id="KW-0732">Signal</keyword>
<dbReference type="EMBL" id="CP001958">
    <property type="protein sequence ID" value="ADG97695.1"/>
    <property type="molecule type" value="Genomic_DNA"/>
</dbReference>
<sequence>MFLRSSVFRVFAAAVATASLAGCPRQSAPPAPPPAPPTQQVAALRWDLCRYDHSRPRPEITPGDAQCAVLKAPADPSQKNGPATVDIAVIRRTATDQQNKIGTLVYFPPAMDASGVDQIVNDPTLAGLEKSFDLVSFNPRGVAGSFSVSASSQKAQAFCDKSVLAEAEPFLRAPVVEPEQLEVARSKSVSVYNSCVQISKVDHFDAVTAAQDVELLRQSLGVDQISLYAHGYGTLAAQAYARLNPGHVRASVLDAPIPPKLTATDFASQLAGSLEGAYTRFAAWCAADQSCALGKQDPWEVYDSLVAKAGSDAGLVNPAFPDSRLDQPYLNWQIDQILAKADDAKLADYLKALTANQPFPEAPRDEAPADAPVQYPVVEFRLCQDLDLKLAPADVENTARSAAAAAPHFRSSPYANRLLALCLGFPSPAQSAPTGPAGSPVLVIGGADDVRSPAVWSQAVAAQLGEKATSVSVDDGTDQVRLISGGPAEQALANFLIALKAPPKDTVYPPN</sequence>
<dbReference type="OrthoDB" id="4447445at2"/>
<feature type="domain" description="Peptidase S33 tripeptidyl aminopeptidase-like C-terminal" evidence="3">
    <location>
        <begin position="415"/>
        <end position="507"/>
    </location>
</feature>
<keyword evidence="5" id="KW-1185">Reference proteome</keyword>
<dbReference type="InterPro" id="IPR013595">
    <property type="entry name" value="Pept_S33_TAP-like_C"/>
</dbReference>
<feature type="chain" id="PRO_5038352423" evidence="1">
    <location>
        <begin position="22"/>
        <end position="511"/>
    </location>
</feature>
<evidence type="ECO:0000256" key="1">
    <source>
        <dbReference type="SAM" id="SignalP"/>
    </source>
</evidence>
<accession>D6ZFH1</accession>
<dbReference type="InterPro" id="IPR000073">
    <property type="entry name" value="AB_hydrolase_1"/>
</dbReference>
<dbReference type="SUPFAM" id="SSF53474">
    <property type="entry name" value="alpha/beta-Hydrolases"/>
    <property type="match status" value="1"/>
</dbReference>
<evidence type="ECO:0000313" key="5">
    <source>
        <dbReference type="Proteomes" id="UP000002247"/>
    </source>
</evidence>
<evidence type="ECO:0000259" key="3">
    <source>
        <dbReference type="Pfam" id="PF08386"/>
    </source>
</evidence>
<dbReference type="PROSITE" id="PS51257">
    <property type="entry name" value="PROKAR_LIPOPROTEIN"/>
    <property type="match status" value="1"/>
</dbReference>
<protein>
    <submittedName>
        <fullName evidence="4">Alpha/beta hydrolase fold protein</fullName>
    </submittedName>
</protein>
<dbReference type="AlphaFoldDB" id="D6ZFH1"/>
<proteinExistence type="predicted"/>
<dbReference type="Pfam" id="PF08386">
    <property type="entry name" value="Abhydrolase_4"/>
    <property type="match status" value="1"/>
</dbReference>
<feature type="domain" description="AB hydrolase-1" evidence="2">
    <location>
        <begin position="127"/>
        <end position="295"/>
    </location>
</feature>
<dbReference type="STRING" id="640132.Srot_1224"/>
<dbReference type="Pfam" id="PF00561">
    <property type="entry name" value="Abhydrolase_1"/>
    <property type="match status" value="1"/>
</dbReference>
<evidence type="ECO:0000313" key="4">
    <source>
        <dbReference type="EMBL" id="ADG97695.1"/>
    </source>
</evidence>
<dbReference type="HOGENOM" id="CLU_013364_3_1_11"/>
<evidence type="ECO:0000259" key="2">
    <source>
        <dbReference type="Pfam" id="PF00561"/>
    </source>
</evidence>
<dbReference type="Proteomes" id="UP000002247">
    <property type="component" value="Chromosome"/>
</dbReference>
<dbReference type="eggNOG" id="COG0596">
    <property type="taxonomic scope" value="Bacteria"/>
</dbReference>
<name>D6ZFH1_SEGRD</name>
<feature type="signal peptide" evidence="1">
    <location>
        <begin position="1"/>
        <end position="21"/>
    </location>
</feature>
<dbReference type="Gene3D" id="3.40.50.1820">
    <property type="entry name" value="alpha/beta hydrolase"/>
    <property type="match status" value="1"/>
</dbReference>
<gene>
    <name evidence="4" type="ordered locus">Srot_1224</name>
</gene>